<keyword evidence="3" id="KW-0731">Sigma factor</keyword>
<feature type="domain" description="RNA polymerase sigma factor 70 region 4 type 2" evidence="7">
    <location>
        <begin position="174"/>
        <end position="226"/>
    </location>
</feature>
<dbReference type="InterPro" id="IPR013325">
    <property type="entry name" value="RNA_pol_sigma_r2"/>
</dbReference>
<dbReference type="Proteomes" id="UP000697998">
    <property type="component" value="Unassembled WGS sequence"/>
</dbReference>
<comment type="caution">
    <text evidence="8">The sequence shown here is derived from an EMBL/GenBank/DDBJ whole genome shotgun (WGS) entry which is preliminary data.</text>
</comment>
<dbReference type="EMBL" id="JADJMH010000020">
    <property type="protein sequence ID" value="MBK7676539.1"/>
    <property type="molecule type" value="Genomic_DNA"/>
</dbReference>
<feature type="domain" description="RNA polymerase sigma-70 region 2" evidence="6">
    <location>
        <begin position="77"/>
        <end position="144"/>
    </location>
</feature>
<dbReference type="Gene3D" id="1.10.1740.10">
    <property type="match status" value="1"/>
</dbReference>
<evidence type="ECO:0000256" key="4">
    <source>
        <dbReference type="ARBA" id="ARBA00023163"/>
    </source>
</evidence>
<comment type="similarity">
    <text evidence="1">Belongs to the sigma-70 factor family. ECF subfamily.</text>
</comment>
<dbReference type="Pfam" id="PF04542">
    <property type="entry name" value="Sigma70_r2"/>
    <property type="match status" value="1"/>
</dbReference>
<evidence type="ECO:0000259" key="6">
    <source>
        <dbReference type="Pfam" id="PF04542"/>
    </source>
</evidence>
<protein>
    <submittedName>
        <fullName evidence="8">Sigma-70 family RNA polymerase sigma factor</fullName>
    </submittedName>
</protein>
<dbReference type="Gene3D" id="1.10.10.10">
    <property type="entry name" value="Winged helix-like DNA-binding domain superfamily/Winged helix DNA-binding domain"/>
    <property type="match status" value="1"/>
</dbReference>
<evidence type="ECO:0000256" key="2">
    <source>
        <dbReference type="ARBA" id="ARBA00023015"/>
    </source>
</evidence>
<reference evidence="8 9" key="1">
    <citation type="submission" date="2020-10" db="EMBL/GenBank/DDBJ databases">
        <title>Connecting structure to function with the recovery of over 1000 high-quality activated sludge metagenome-assembled genomes encoding full-length rRNA genes using long-read sequencing.</title>
        <authorList>
            <person name="Singleton C.M."/>
            <person name="Petriglieri F."/>
            <person name="Kristensen J.M."/>
            <person name="Kirkegaard R.H."/>
            <person name="Michaelsen T.Y."/>
            <person name="Andersen M.H."/>
            <person name="Karst S.M."/>
            <person name="Dueholm M.S."/>
            <person name="Nielsen P.H."/>
            <person name="Albertsen M."/>
        </authorList>
    </citation>
    <scope>NUCLEOTIDE SEQUENCE [LARGE SCALE GENOMIC DNA]</scope>
    <source>
        <strain evidence="8">EsbW_18-Q3-R4-48_BATAC.285</strain>
    </source>
</reference>
<keyword evidence="4" id="KW-0804">Transcription</keyword>
<evidence type="ECO:0000256" key="5">
    <source>
        <dbReference type="SAM" id="MobiDB-lite"/>
    </source>
</evidence>
<accession>A0A935UI90</accession>
<dbReference type="InterPro" id="IPR007627">
    <property type="entry name" value="RNA_pol_sigma70_r2"/>
</dbReference>
<evidence type="ECO:0000313" key="9">
    <source>
        <dbReference type="Proteomes" id="UP000697998"/>
    </source>
</evidence>
<dbReference type="GO" id="GO:0016987">
    <property type="term" value="F:sigma factor activity"/>
    <property type="evidence" value="ECO:0007669"/>
    <property type="project" value="UniProtKB-KW"/>
</dbReference>
<dbReference type="GO" id="GO:0006352">
    <property type="term" value="P:DNA-templated transcription initiation"/>
    <property type="evidence" value="ECO:0007669"/>
    <property type="project" value="InterPro"/>
</dbReference>
<dbReference type="PANTHER" id="PTHR43133:SF62">
    <property type="entry name" value="RNA POLYMERASE SIGMA FACTOR SIGZ"/>
    <property type="match status" value="1"/>
</dbReference>
<organism evidence="8 9">
    <name type="scientific">Candidatus Accumulibacter proximus</name>
    <dbReference type="NCBI Taxonomy" id="2954385"/>
    <lineage>
        <taxon>Bacteria</taxon>
        <taxon>Pseudomonadati</taxon>
        <taxon>Pseudomonadota</taxon>
        <taxon>Betaproteobacteria</taxon>
        <taxon>Candidatus Accumulibacter</taxon>
    </lineage>
</organism>
<dbReference type="InterPro" id="IPR013249">
    <property type="entry name" value="RNA_pol_sigma70_r4_t2"/>
</dbReference>
<feature type="region of interest" description="Disordered" evidence="5">
    <location>
        <begin position="1"/>
        <end position="47"/>
    </location>
</feature>
<evidence type="ECO:0000259" key="7">
    <source>
        <dbReference type="Pfam" id="PF08281"/>
    </source>
</evidence>
<dbReference type="SUPFAM" id="SSF88659">
    <property type="entry name" value="Sigma3 and sigma4 domains of RNA polymerase sigma factors"/>
    <property type="match status" value="1"/>
</dbReference>
<dbReference type="GO" id="GO:0003677">
    <property type="term" value="F:DNA binding"/>
    <property type="evidence" value="ECO:0007669"/>
    <property type="project" value="InterPro"/>
</dbReference>
<sequence>MPGWADQSQQQPRQSQREGTPLSEEGDDFSAATRGPGDALQASTAKRRTSVAVADEASLQARIARIVRQDEHALAELYDALAGRVYGLALRITRQVQTAEEVTEDAFWQVWRQAPRFDPTRGSVLSWILTIARSRALDALRRRDPAEALDERCLADLEAGSNPQDLLQAVQQHHRLHAALAGLDALPRQLLALAFFRGLSHEEIACQMQLPLGTVKSHIRRALLRLRELLGSNDPTSPMVTP</sequence>
<dbReference type="InterPro" id="IPR036388">
    <property type="entry name" value="WH-like_DNA-bd_sf"/>
</dbReference>
<proteinExistence type="inferred from homology"/>
<dbReference type="InterPro" id="IPR014284">
    <property type="entry name" value="RNA_pol_sigma-70_dom"/>
</dbReference>
<dbReference type="InterPro" id="IPR013324">
    <property type="entry name" value="RNA_pol_sigma_r3/r4-like"/>
</dbReference>
<evidence type="ECO:0000256" key="3">
    <source>
        <dbReference type="ARBA" id="ARBA00023082"/>
    </source>
</evidence>
<dbReference type="PANTHER" id="PTHR43133">
    <property type="entry name" value="RNA POLYMERASE ECF-TYPE SIGMA FACTO"/>
    <property type="match status" value="1"/>
</dbReference>
<gene>
    <name evidence="8" type="ORF">IPJ27_18245</name>
</gene>
<dbReference type="Pfam" id="PF08281">
    <property type="entry name" value="Sigma70_r4_2"/>
    <property type="match status" value="1"/>
</dbReference>
<name>A0A935UI90_9PROT</name>
<keyword evidence="2" id="KW-0805">Transcription regulation</keyword>
<evidence type="ECO:0000256" key="1">
    <source>
        <dbReference type="ARBA" id="ARBA00010641"/>
    </source>
</evidence>
<dbReference type="NCBIfam" id="TIGR02937">
    <property type="entry name" value="sigma70-ECF"/>
    <property type="match status" value="1"/>
</dbReference>
<dbReference type="SUPFAM" id="SSF88946">
    <property type="entry name" value="Sigma2 domain of RNA polymerase sigma factors"/>
    <property type="match status" value="1"/>
</dbReference>
<dbReference type="AlphaFoldDB" id="A0A935UI90"/>
<dbReference type="InterPro" id="IPR039425">
    <property type="entry name" value="RNA_pol_sigma-70-like"/>
</dbReference>
<evidence type="ECO:0000313" key="8">
    <source>
        <dbReference type="EMBL" id="MBK7676539.1"/>
    </source>
</evidence>